<reference evidence="2 3" key="1">
    <citation type="submission" date="2024-02" db="EMBL/GenBank/DDBJ databases">
        <title>Distribution and functional of Brevundimonas-related endobacteria within Verticillium dahliae.</title>
        <authorList>
            <person name="Zeng H."/>
        </authorList>
    </citation>
    <scope>NUCLEOTIDE SEQUENCE [LARGE SCALE GENOMIC DNA]</scope>
    <source>
        <strain evidence="2 3">TRM 44200</strain>
    </source>
</reference>
<keyword evidence="1" id="KW-1133">Transmembrane helix</keyword>
<dbReference type="RefSeq" id="WP_338575629.1">
    <property type="nucleotide sequence ID" value="NZ_CP146369.1"/>
</dbReference>
<protein>
    <recommendedName>
        <fullName evidence="4">DUF3592 domain-containing protein</fullName>
    </recommendedName>
</protein>
<dbReference type="Proteomes" id="UP001363460">
    <property type="component" value="Chromosome"/>
</dbReference>
<gene>
    <name evidence="2" type="ORF">V8J38_10825</name>
</gene>
<evidence type="ECO:0008006" key="4">
    <source>
        <dbReference type="Google" id="ProtNLM"/>
    </source>
</evidence>
<evidence type="ECO:0000256" key="1">
    <source>
        <dbReference type="SAM" id="Phobius"/>
    </source>
</evidence>
<name>A0ABZ2I9N2_9CAUL</name>
<evidence type="ECO:0000313" key="3">
    <source>
        <dbReference type="Proteomes" id="UP001363460"/>
    </source>
</evidence>
<accession>A0ABZ2I9N2</accession>
<dbReference type="EMBL" id="CP146369">
    <property type="protein sequence ID" value="WWT53748.1"/>
    <property type="molecule type" value="Genomic_DNA"/>
</dbReference>
<keyword evidence="3" id="KW-1185">Reference proteome</keyword>
<keyword evidence="1" id="KW-0472">Membrane</keyword>
<feature type="transmembrane region" description="Helical" evidence="1">
    <location>
        <begin position="32"/>
        <end position="64"/>
    </location>
</feature>
<organism evidence="2 3">
    <name type="scientific">Brevundimonas olei</name>
    <dbReference type="NCBI Taxonomy" id="657642"/>
    <lineage>
        <taxon>Bacteria</taxon>
        <taxon>Pseudomonadati</taxon>
        <taxon>Pseudomonadota</taxon>
        <taxon>Alphaproteobacteria</taxon>
        <taxon>Caulobacterales</taxon>
        <taxon>Caulobacteraceae</taxon>
        <taxon>Brevundimonas</taxon>
    </lineage>
</organism>
<keyword evidence="1" id="KW-0812">Transmembrane</keyword>
<evidence type="ECO:0000313" key="2">
    <source>
        <dbReference type="EMBL" id="WWT53748.1"/>
    </source>
</evidence>
<sequence length="178" mass="19314">MSSFYNRREQGEVTVFTVTPAPYPGDKGAGQIFALGVAMICVGVVLLIFVVGIAFIGLGIAWIIQSRNLKKRCEFENAHRTPKDIKISASGVAANGYLYEIENVVEVMVSHHDAGPSRQTGKAVADLKNAQAFVSYQVSVRLRSDSRPIVLMEGLTSETARSLAQDISMLLTKARAAR</sequence>
<proteinExistence type="predicted"/>